<reference evidence="1" key="1">
    <citation type="journal article" date="2023" name="Science">
        <title>Genome structures resolve the early diversification of teleost fishes.</title>
        <authorList>
            <person name="Parey E."/>
            <person name="Louis A."/>
            <person name="Montfort J."/>
            <person name="Bouchez O."/>
            <person name="Roques C."/>
            <person name="Iampietro C."/>
            <person name="Lluch J."/>
            <person name="Castinel A."/>
            <person name="Donnadieu C."/>
            <person name="Desvignes T."/>
            <person name="Floi Bucao C."/>
            <person name="Jouanno E."/>
            <person name="Wen M."/>
            <person name="Mejri S."/>
            <person name="Dirks R."/>
            <person name="Jansen H."/>
            <person name="Henkel C."/>
            <person name="Chen W.J."/>
            <person name="Zahm M."/>
            <person name="Cabau C."/>
            <person name="Klopp C."/>
            <person name="Thompson A.W."/>
            <person name="Robinson-Rechavi M."/>
            <person name="Braasch I."/>
            <person name="Lecointre G."/>
            <person name="Bobe J."/>
            <person name="Postlethwait J.H."/>
            <person name="Berthelot C."/>
            <person name="Roest Crollius H."/>
            <person name="Guiguen Y."/>
        </authorList>
    </citation>
    <scope>NUCLEOTIDE SEQUENCE</scope>
    <source>
        <strain evidence="1">WJC10195</strain>
    </source>
</reference>
<accession>A0A9Q1EPB6</accession>
<sequence>MKGRMSSGRLASRSSALPIAWLLTATNRIRGTRGSGPFCGNCNRDLSLPPQGHFNYPTTRGLRSCSVGESWGPGGNLSLNVENNPPENPHPGAEIRGALESRILDSVNGRVTRPGACESCETLTAKPSPSPLLLHR</sequence>
<comment type="caution">
    <text evidence="1">The sequence shown here is derived from an EMBL/GenBank/DDBJ whole genome shotgun (WGS) entry which is preliminary data.</text>
</comment>
<keyword evidence="2" id="KW-1185">Reference proteome</keyword>
<dbReference type="EMBL" id="JAINUF010000014">
    <property type="protein sequence ID" value="KAJ8342427.1"/>
    <property type="molecule type" value="Genomic_DNA"/>
</dbReference>
<dbReference type="AlphaFoldDB" id="A0A9Q1EPB6"/>
<dbReference type="Proteomes" id="UP001152622">
    <property type="component" value="Chromosome 14"/>
</dbReference>
<evidence type="ECO:0000313" key="2">
    <source>
        <dbReference type="Proteomes" id="UP001152622"/>
    </source>
</evidence>
<organism evidence="1 2">
    <name type="scientific">Synaphobranchus kaupii</name>
    <name type="common">Kaup's arrowtooth eel</name>
    <dbReference type="NCBI Taxonomy" id="118154"/>
    <lineage>
        <taxon>Eukaryota</taxon>
        <taxon>Metazoa</taxon>
        <taxon>Chordata</taxon>
        <taxon>Craniata</taxon>
        <taxon>Vertebrata</taxon>
        <taxon>Euteleostomi</taxon>
        <taxon>Actinopterygii</taxon>
        <taxon>Neopterygii</taxon>
        <taxon>Teleostei</taxon>
        <taxon>Anguilliformes</taxon>
        <taxon>Synaphobranchidae</taxon>
        <taxon>Synaphobranchus</taxon>
    </lineage>
</organism>
<proteinExistence type="predicted"/>
<protein>
    <submittedName>
        <fullName evidence="1">Uncharacterized protein</fullName>
    </submittedName>
</protein>
<evidence type="ECO:0000313" key="1">
    <source>
        <dbReference type="EMBL" id="KAJ8342427.1"/>
    </source>
</evidence>
<gene>
    <name evidence="1" type="ORF">SKAU_G00323550</name>
</gene>
<name>A0A9Q1EPB6_SYNKA</name>